<organism evidence="2 3">
    <name type="scientific">Diaporthe australafricana</name>
    <dbReference type="NCBI Taxonomy" id="127596"/>
    <lineage>
        <taxon>Eukaryota</taxon>
        <taxon>Fungi</taxon>
        <taxon>Dikarya</taxon>
        <taxon>Ascomycota</taxon>
        <taxon>Pezizomycotina</taxon>
        <taxon>Sordariomycetes</taxon>
        <taxon>Sordariomycetidae</taxon>
        <taxon>Diaporthales</taxon>
        <taxon>Diaporthaceae</taxon>
        <taxon>Diaporthe</taxon>
    </lineage>
</organism>
<feature type="region of interest" description="Disordered" evidence="1">
    <location>
        <begin position="194"/>
        <end position="226"/>
    </location>
</feature>
<gene>
    <name evidence="2" type="ORF">Daus18300_009911</name>
</gene>
<dbReference type="Proteomes" id="UP001583177">
    <property type="component" value="Unassembled WGS sequence"/>
</dbReference>
<dbReference type="EMBL" id="JAWRVE010000104">
    <property type="protein sequence ID" value="KAL1858777.1"/>
    <property type="molecule type" value="Genomic_DNA"/>
</dbReference>
<protein>
    <submittedName>
        <fullName evidence="2">Uncharacterized protein</fullName>
    </submittedName>
</protein>
<feature type="region of interest" description="Disordered" evidence="1">
    <location>
        <begin position="1"/>
        <end position="49"/>
    </location>
</feature>
<evidence type="ECO:0000256" key="1">
    <source>
        <dbReference type="SAM" id="MobiDB-lite"/>
    </source>
</evidence>
<evidence type="ECO:0000313" key="3">
    <source>
        <dbReference type="Proteomes" id="UP001583177"/>
    </source>
</evidence>
<sequence length="307" mass="32567">MTGPDLLPDRNPPSGPVAELSDQTEGPAQQLPSVREEPLQRPQPPFQPLFTLVTDSATRATHHPQVHYVFSDDDPDILTEALARHGHQTFPDASANTASPLYAPASERAIVLDLVPKSIDNHQSASSAPRYDVAWVSSLSSSWAVVTAKTSAMTEEDSNNAGTLENESGAGQRLVLRIEGVGDSAVLSNNAALQTPGTRTRKPSVDERDLRMSASSPSGAAQDKAKEDYAAIVDEFEKRMSVLRKVVDAGLERQRGVNGAGSAGDELAVGVAARGGSPRIHGEEQSPQQQGQKEARSDRGHVSIGSA</sequence>
<reference evidence="2 3" key="1">
    <citation type="journal article" date="2024" name="IMA Fungus">
        <title>IMA Genome - F19 : A genome assembly and annotation guide to empower mycologists, including annotated draft genome sequences of Ceratocystis pirilliformis, Diaporthe australafricana, Fusarium ophioides, Paecilomyces lecythidis, and Sporothrix stenoceras.</title>
        <authorList>
            <person name="Aylward J."/>
            <person name="Wilson A.M."/>
            <person name="Visagie C.M."/>
            <person name="Spraker J."/>
            <person name="Barnes I."/>
            <person name="Buitendag C."/>
            <person name="Ceriani C."/>
            <person name="Del Mar Angel L."/>
            <person name="du Plessis D."/>
            <person name="Fuchs T."/>
            <person name="Gasser K."/>
            <person name="Kramer D."/>
            <person name="Li W."/>
            <person name="Munsamy K."/>
            <person name="Piso A."/>
            <person name="Price J.L."/>
            <person name="Sonnekus B."/>
            <person name="Thomas C."/>
            <person name="van der Nest A."/>
            <person name="van Dijk A."/>
            <person name="van Heerden A."/>
            <person name="van Vuuren N."/>
            <person name="Yilmaz N."/>
            <person name="Duong T.A."/>
            <person name="van der Merwe N.A."/>
            <person name="Wingfield M.J."/>
            <person name="Wingfield B.D."/>
        </authorList>
    </citation>
    <scope>NUCLEOTIDE SEQUENCE [LARGE SCALE GENOMIC DNA]</scope>
    <source>
        <strain evidence="2 3">CMW 18300</strain>
    </source>
</reference>
<proteinExistence type="predicted"/>
<comment type="caution">
    <text evidence="2">The sequence shown here is derived from an EMBL/GenBank/DDBJ whole genome shotgun (WGS) entry which is preliminary data.</text>
</comment>
<accession>A0ABR3WCE0</accession>
<evidence type="ECO:0000313" key="2">
    <source>
        <dbReference type="EMBL" id="KAL1858777.1"/>
    </source>
</evidence>
<feature type="compositionally biased region" description="Polar residues" evidence="1">
    <location>
        <begin position="21"/>
        <end position="32"/>
    </location>
</feature>
<keyword evidence="3" id="KW-1185">Reference proteome</keyword>
<feature type="region of interest" description="Disordered" evidence="1">
    <location>
        <begin position="254"/>
        <end position="307"/>
    </location>
</feature>
<name>A0ABR3WCE0_9PEZI</name>